<dbReference type="Pfam" id="PF00929">
    <property type="entry name" value="RNase_T"/>
    <property type="match status" value="1"/>
</dbReference>
<dbReference type="InterPro" id="IPR036397">
    <property type="entry name" value="RNaseH_sf"/>
</dbReference>
<dbReference type="PANTHER" id="PTHR30231">
    <property type="entry name" value="DNA POLYMERASE III SUBUNIT EPSILON"/>
    <property type="match status" value="1"/>
</dbReference>
<reference evidence="2 3" key="1">
    <citation type="journal article" date="2015" name="Biotechnol. Bioeng.">
        <title>Genome sequence and phenotypic characterization of Caulobacter segnis.</title>
        <authorList>
            <person name="Patel S."/>
            <person name="Fletcher B."/>
            <person name="Scott D.C."/>
            <person name="Ely B."/>
        </authorList>
    </citation>
    <scope>NUCLEOTIDE SEQUENCE [LARGE SCALE GENOMIC DNA]</scope>
    <source>
        <strain evidence="2 3">TK0059</strain>
    </source>
</reference>
<evidence type="ECO:0000313" key="2">
    <source>
        <dbReference type="EMBL" id="AVQ03076.1"/>
    </source>
</evidence>
<proteinExistence type="predicted"/>
<keyword evidence="2" id="KW-0540">Nuclease</keyword>
<dbReference type="PANTHER" id="PTHR30231:SF37">
    <property type="entry name" value="EXODEOXYRIBONUCLEASE 10"/>
    <property type="match status" value="1"/>
</dbReference>
<protein>
    <submittedName>
        <fullName evidence="2">3'-5' exonuclease</fullName>
    </submittedName>
</protein>
<dbReference type="RefSeq" id="WP_013080059.1">
    <property type="nucleotide sequence ID" value="NZ_CP027850.1"/>
</dbReference>
<dbReference type="GO" id="GO:0004527">
    <property type="term" value="F:exonuclease activity"/>
    <property type="evidence" value="ECO:0007669"/>
    <property type="project" value="UniProtKB-KW"/>
</dbReference>
<dbReference type="InterPro" id="IPR012337">
    <property type="entry name" value="RNaseH-like_sf"/>
</dbReference>
<name>A0ABN5IW96_9CAUL</name>
<keyword evidence="3" id="KW-1185">Reference proteome</keyword>
<dbReference type="EMBL" id="CP027850">
    <property type="protein sequence ID" value="AVQ03076.1"/>
    <property type="molecule type" value="Genomic_DNA"/>
</dbReference>
<dbReference type="SMART" id="SM00479">
    <property type="entry name" value="EXOIII"/>
    <property type="match status" value="1"/>
</dbReference>
<keyword evidence="2" id="KW-0269">Exonuclease</keyword>
<evidence type="ECO:0000259" key="1">
    <source>
        <dbReference type="SMART" id="SM00479"/>
    </source>
</evidence>
<feature type="domain" description="Exonuclease" evidence="1">
    <location>
        <begin position="44"/>
        <end position="207"/>
    </location>
</feature>
<dbReference type="CDD" id="cd06127">
    <property type="entry name" value="DEDDh"/>
    <property type="match status" value="1"/>
</dbReference>
<dbReference type="Proteomes" id="UP000240527">
    <property type="component" value="Chromosome"/>
</dbReference>
<dbReference type="SUPFAM" id="SSF53098">
    <property type="entry name" value="Ribonuclease H-like"/>
    <property type="match status" value="1"/>
</dbReference>
<dbReference type="Gene3D" id="3.30.420.10">
    <property type="entry name" value="Ribonuclease H-like superfamily/Ribonuclease H"/>
    <property type="match status" value="1"/>
</dbReference>
<dbReference type="NCBIfam" id="NF006615">
    <property type="entry name" value="PRK09182.1"/>
    <property type="match status" value="1"/>
</dbReference>
<accession>A0ABN5IW96</accession>
<organism evidence="2 3">
    <name type="scientific">Caulobacter segnis</name>
    <dbReference type="NCBI Taxonomy" id="88688"/>
    <lineage>
        <taxon>Bacteria</taxon>
        <taxon>Pseudomonadati</taxon>
        <taxon>Pseudomonadota</taxon>
        <taxon>Alphaproteobacteria</taxon>
        <taxon>Caulobacterales</taxon>
        <taxon>Caulobacteraceae</taxon>
        <taxon>Caulobacter</taxon>
    </lineage>
</organism>
<gene>
    <name evidence="2" type="ORF">B7G68_15200</name>
</gene>
<evidence type="ECO:0000313" key="3">
    <source>
        <dbReference type="Proteomes" id="UP000240527"/>
    </source>
</evidence>
<keyword evidence="2" id="KW-0378">Hydrolase</keyword>
<dbReference type="InterPro" id="IPR013520">
    <property type="entry name" value="Ribonucl_H"/>
</dbReference>
<sequence length="297" mass="33234">MTLTADLAAMAAALEASDDYRVLRRLSPRPRLPVPADAPTRIGLFVDVETTGLDPKQHEIIELAMIPFRYGLDGVIYEVLEPFHGFRQPSGPIPPEITALTGIDDAMVAGQSINPDAVAAAAAPAALIIAHNAGFDRRFLERFCATFTTKPWACSMREVDWSAEGHEGAKLVWLAAGAGFFYDRHRATNDCLAAIELLATEMQRSKRTALSHLLERARASQWRIWAQNSPFAMKDRLKERGYRWSGDDSVPARCWYTDVGEERKDAEMAFLREEIYGGEVDLLTRRIDAFDRFSDRC</sequence>